<keyword evidence="2" id="KW-0012">Acyltransferase</keyword>
<dbReference type="PROSITE" id="PS51186">
    <property type="entry name" value="GNAT"/>
    <property type="match status" value="1"/>
</dbReference>
<dbReference type="PANTHER" id="PTHR43877">
    <property type="entry name" value="AMINOALKYLPHOSPHONATE N-ACETYLTRANSFERASE-RELATED-RELATED"/>
    <property type="match status" value="1"/>
</dbReference>
<dbReference type="InterPro" id="IPR050832">
    <property type="entry name" value="Bact_Acetyltransf"/>
</dbReference>
<dbReference type="Proteomes" id="UP000195437">
    <property type="component" value="Chromosome"/>
</dbReference>
<gene>
    <name evidence="4" type="ORF">CBW65_20630</name>
</gene>
<dbReference type="AlphaFoldDB" id="A0A1Y0ITJ3"/>
<evidence type="ECO:0000256" key="2">
    <source>
        <dbReference type="ARBA" id="ARBA00023315"/>
    </source>
</evidence>
<accession>A0A1Y0ITJ3</accession>
<protein>
    <recommendedName>
        <fullName evidence="3">N-acetyltransferase domain-containing protein</fullName>
    </recommendedName>
</protein>
<reference evidence="5" key="1">
    <citation type="submission" date="2017-05" db="EMBL/GenBank/DDBJ databases">
        <authorList>
            <person name="Sung H."/>
        </authorList>
    </citation>
    <scope>NUCLEOTIDE SEQUENCE [LARGE SCALE GENOMIC DNA]</scope>
    <source>
        <strain evidence="5">AR23208</strain>
    </source>
</reference>
<evidence type="ECO:0000313" key="4">
    <source>
        <dbReference type="EMBL" id="ARU63116.1"/>
    </source>
</evidence>
<sequence length="323" mass="36504">MIGGILMKFQIRLVERGDVWNIARVVHRSRGLDGPLLDQQVELDVARFQEQGVVHQLESNTLIALDGETFAGILRYGEFENELQLNRPDVDPAYDERAVTRALIGAIWSFTGPAITKATYVDYATHSGNIGDVFLEAGFSRWVDRLDMRLKLTEEVGPAREDMTFQGYSEEVRERFYNVYQSSFTGTLDPMMQWSADYPEQSFVMFQTRFGAFDPDFWVLATNADGQDVGFAIFHDFATGRYAGDTVLLYTGVSPQARGKGYGGEIVREGLRRVRAKRGPHHSVSLSVTRANKPAEDNYRKLGFRPIEAFSVYKLDKVEGRNS</sequence>
<keyword evidence="5" id="KW-1185">Reference proteome</keyword>
<dbReference type="Pfam" id="PF00583">
    <property type="entry name" value="Acetyltransf_1"/>
    <property type="match status" value="1"/>
</dbReference>
<evidence type="ECO:0000256" key="1">
    <source>
        <dbReference type="ARBA" id="ARBA00022679"/>
    </source>
</evidence>
<dbReference type="EMBL" id="CP021434">
    <property type="protein sequence ID" value="ARU63116.1"/>
    <property type="molecule type" value="Genomic_DNA"/>
</dbReference>
<dbReference type="GO" id="GO:0016747">
    <property type="term" value="F:acyltransferase activity, transferring groups other than amino-acyl groups"/>
    <property type="evidence" value="ECO:0007669"/>
    <property type="project" value="InterPro"/>
</dbReference>
<proteinExistence type="predicted"/>
<name>A0A1Y0ITJ3_9BACL</name>
<dbReference type="InterPro" id="IPR000182">
    <property type="entry name" value="GNAT_dom"/>
</dbReference>
<dbReference type="CDD" id="cd04301">
    <property type="entry name" value="NAT_SF"/>
    <property type="match status" value="1"/>
</dbReference>
<keyword evidence="1" id="KW-0808">Transferase</keyword>
<dbReference type="InterPro" id="IPR016181">
    <property type="entry name" value="Acyl_CoA_acyltransferase"/>
</dbReference>
<evidence type="ECO:0000259" key="3">
    <source>
        <dbReference type="PROSITE" id="PS51186"/>
    </source>
</evidence>
<dbReference type="KEGG" id="tum:CBW65_20630"/>
<dbReference type="SUPFAM" id="SSF55729">
    <property type="entry name" value="Acyl-CoA N-acyltransferases (Nat)"/>
    <property type="match status" value="1"/>
</dbReference>
<dbReference type="Gene3D" id="3.40.630.30">
    <property type="match status" value="1"/>
</dbReference>
<feature type="domain" description="N-acetyltransferase" evidence="3">
    <location>
        <begin position="163"/>
        <end position="323"/>
    </location>
</feature>
<evidence type="ECO:0000313" key="5">
    <source>
        <dbReference type="Proteomes" id="UP000195437"/>
    </source>
</evidence>
<organism evidence="4 5">
    <name type="scientific">Tumebacillus avium</name>
    <dbReference type="NCBI Taxonomy" id="1903704"/>
    <lineage>
        <taxon>Bacteria</taxon>
        <taxon>Bacillati</taxon>
        <taxon>Bacillota</taxon>
        <taxon>Bacilli</taxon>
        <taxon>Bacillales</taxon>
        <taxon>Alicyclobacillaceae</taxon>
        <taxon>Tumebacillus</taxon>
    </lineage>
</organism>